<feature type="transmembrane region" description="Helical" evidence="7">
    <location>
        <begin position="53"/>
        <end position="75"/>
    </location>
</feature>
<evidence type="ECO:0000256" key="6">
    <source>
        <dbReference type="ARBA" id="ARBA00023136"/>
    </source>
</evidence>
<evidence type="ECO:0000259" key="8">
    <source>
        <dbReference type="PROSITE" id="PS50893"/>
    </source>
</evidence>
<dbReference type="PANTHER" id="PTHR24221">
    <property type="entry name" value="ATP-BINDING CASSETTE SUB-FAMILY B"/>
    <property type="match status" value="1"/>
</dbReference>
<dbReference type="SMART" id="SM00382">
    <property type="entry name" value="AAA"/>
    <property type="match status" value="1"/>
</dbReference>
<dbReference type="PROSITE" id="PS50929">
    <property type="entry name" value="ABC_TM1F"/>
    <property type="match status" value="1"/>
</dbReference>
<dbReference type="GO" id="GO:0015833">
    <property type="term" value="P:peptide transport"/>
    <property type="evidence" value="ECO:0007669"/>
    <property type="project" value="InterPro"/>
</dbReference>
<keyword evidence="5 7" id="KW-1133">Transmembrane helix</keyword>
<dbReference type="InterPro" id="IPR036640">
    <property type="entry name" value="ABC1_TM_sf"/>
</dbReference>
<dbReference type="Pfam" id="PF00005">
    <property type="entry name" value="ABC_tran"/>
    <property type="match status" value="1"/>
</dbReference>
<dbReference type="InterPro" id="IPR011527">
    <property type="entry name" value="ABC1_TM_dom"/>
</dbReference>
<comment type="caution">
    <text evidence="10">The sequence shown here is derived from an EMBL/GenBank/DDBJ whole genome shotgun (WGS) entry which is preliminary data.</text>
</comment>
<organism evidence="10 11">
    <name type="scientific">Methylocucumis oryzae</name>
    <dbReference type="NCBI Taxonomy" id="1632867"/>
    <lineage>
        <taxon>Bacteria</taxon>
        <taxon>Pseudomonadati</taxon>
        <taxon>Pseudomonadota</taxon>
        <taxon>Gammaproteobacteria</taxon>
        <taxon>Methylococcales</taxon>
        <taxon>Methylococcaceae</taxon>
        <taxon>Methylocucumis</taxon>
    </lineage>
</organism>
<keyword evidence="6 7" id="KW-0472">Membrane</keyword>
<dbReference type="InterPro" id="IPR003593">
    <property type="entry name" value="AAA+_ATPase"/>
</dbReference>
<feature type="domain" description="ABC transmembrane type-1" evidence="9">
    <location>
        <begin position="13"/>
        <end position="291"/>
    </location>
</feature>
<keyword evidence="2 7" id="KW-0812">Transmembrane</keyword>
<dbReference type="RefSeq" id="WP_045779965.1">
    <property type="nucleotide sequence ID" value="NZ_LAJX01000177.1"/>
</dbReference>
<dbReference type="Gene3D" id="3.40.50.300">
    <property type="entry name" value="P-loop containing nucleotide triphosphate hydrolases"/>
    <property type="match status" value="1"/>
</dbReference>
<name>A0A0F3IG29_9GAMM</name>
<keyword evidence="3" id="KW-0547">Nucleotide-binding</keyword>
<keyword evidence="11" id="KW-1185">Reference proteome</keyword>
<dbReference type="NCBIfam" id="NF007813">
    <property type="entry name" value="PRK10522.1"/>
    <property type="match status" value="1"/>
</dbReference>
<evidence type="ECO:0000256" key="5">
    <source>
        <dbReference type="ARBA" id="ARBA00022989"/>
    </source>
</evidence>
<dbReference type="GO" id="GO:0016887">
    <property type="term" value="F:ATP hydrolysis activity"/>
    <property type="evidence" value="ECO:0007669"/>
    <property type="project" value="InterPro"/>
</dbReference>
<evidence type="ECO:0000259" key="9">
    <source>
        <dbReference type="PROSITE" id="PS50929"/>
    </source>
</evidence>
<evidence type="ECO:0000313" key="10">
    <source>
        <dbReference type="EMBL" id="KJV05755.1"/>
    </source>
</evidence>
<dbReference type="SUPFAM" id="SSF90123">
    <property type="entry name" value="ABC transporter transmembrane region"/>
    <property type="match status" value="1"/>
</dbReference>
<evidence type="ECO:0000256" key="4">
    <source>
        <dbReference type="ARBA" id="ARBA00022840"/>
    </source>
</evidence>
<reference evidence="10 11" key="2">
    <citation type="journal article" date="2016" name="Microb. Ecol.">
        <title>Genome Characteristics of a Novel Type I Methanotroph (Sn10-6) Isolated from a Flooded Indian Rice Field.</title>
        <authorList>
            <person name="Rahalkar M.C."/>
            <person name="Pandit P.S."/>
            <person name="Dhakephalkar P.K."/>
            <person name="Pore S."/>
            <person name="Arora P."/>
            <person name="Kapse N."/>
        </authorList>
    </citation>
    <scope>NUCLEOTIDE SEQUENCE [LARGE SCALE GENOMIC DNA]</scope>
    <source>
        <strain evidence="10 11">Sn10-6</strain>
    </source>
</reference>
<dbReference type="InterPro" id="IPR017871">
    <property type="entry name" value="ABC_transporter-like_CS"/>
</dbReference>
<dbReference type="GO" id="GO:0005886">
    <property type="term" value="C:plasma membrane"/>
    <property type="evidence" value="ECO:0007669"/>
    <property type="project" value="UniProtKB-SubCell"/>
</dbReference>
<feature type="transmembrane region" description="Helical" evidence="7">
    <location>
        <begin position="149"/>
        <end position="168"/>
    </location>
</feature>
<dbReference type="PANTHER" id="PTHR24221:SF654">
    <property type="entry name" value="ATP-BINDING CASSETTE SUB-FAMILY B MEMBER 6"/>
    <property type="match status" value="1"/>
</dbReference>
<dbReference type="InterPro" id="IPR005898">
    <property type="entry name" value="Cyc_pep_transpt_SyrD/YojI"/>
</dbReference>
<reference evidence="11" key="1">
    <citation type="submission" date="2015-03" db="EMBL/GenBank/DDBJ databases">
        <title>Draft genome sequence of a novel methanotroph (Sn10-6) isolated from flooded ricefield rhizosphere in India.</title>
        <authorList>
            <person name="Pandit P.S."/>
            <person name="Pore S.D."/>
            <person name="Arora P."/>
            <person name="Kapse N.G."/>
            <person name="Dhakephalkar P.K."/>
            <person name="Rahalkar M.C."/>
        </authorList>
    </citation>
    <scope>NUCLEOTIDE SEQUENCE [LARGE SCALE GENOMIC DNA]</scope>
    <source>
        <strain evidence="11">Sn10-6</strain>
    </source>
</reference>
<dbReference type="GO" id="GO:0140359">
    <property type="term" value="F:ABC-type transporter activity"/>
    <property type="evidence" value="ECO:0007669"/>
    <property type="project" value="InterPro"/>
</dbReference>
<sequence>MNLVRLLFKQFKLSLLLVFTLSLISASLAVSVIAFTNEQMLHPHAEALTTLLQFVSLLVAVFIIGVASQIGMTTLGHRLVYQLRRTLLKRLLDTDLEQLEKLGPARILASLSSDIQQLTSAFISLPNAVYGLVLTLGGFAYLAWLSQTLFMASVAWLFITVLVAWLLMTKTYAHVDKARDIEDLLYADYQAVLSGRKELALNRQRARRFYAEEFIPHAQQGCQQDIYADRYNGINENWVNTMMLGAIGWVYFLTHYQNWGDHHIATTFSLTILFLRTPLTSLVSAVPSLLSGSVALNKLNSLALPDYCPEFSQATTPLYCNWHTLTLQDVSYRYDNPEQGSAFLVGPLQFHLQQGETVFIIGGNGSGKSTFLRLLTGLYTPQSGQILLEDQQHNLPATEYRQLFATVFSDFHLFHQLLDAHGRPAKQQAIRFWLERLQLTDKVDYAEGRLLDTQLSQGQRKRLALLLAILEDRPILVLDEWAADQDPGYRRIFYHELLPLLKAQGKTIVAVSHDENYFHCADRVLKMAEGVFVSALMR</sequence>
<dbReference type="SUPFAM" id="SSF52540">
    <property type="entry name" value="P-loop containing nucleoside triphosphate hydrolases"/>
    <property type="match status" value="1"/>
</dbReference>
<accession>A0A0F3IG29</accession>
<evidence type="ECO:0000313" key="11">
    <source>
        <dbReference type="Proteomes" id="UP000033684"/>
    </source>
</evidence>
<dbReference type="PATRIC" id="fig|1632867.3.peg.1872"/>
<keyword evidence="4 10" id="KW-0067">ATP-binding</keyword>
<proteinExistence type="predicted"/>
<dbReference type="InterPro" id="IPR003439">
    <property type="entry name" value="ABC_transporter-like_ATP-bd"/>
</dbReference>
<dbReference type="Proteomes" id="UP000033684">
    <property type="component" value="Unassembled WGS sequence"/>
</dbReference>
<evidence type="ECO:0000256" key="1">
    <source>
        <dbReference type="ARBA" id="ARBA00004651"/>
    </source>
</evidence>
<gene>
    <name evidence="10" type="ORF">VZ94_15790</name>
</gene>
<dbReference type="GO" id="GO:0005524">
    <property type="term" value="F:ATP binding"/>
    <property type="evidence" value="ECO:0007669"/>
    <property type="project" value="UniProtKB-KW"/>
</dbReference>
<evidence type="ECO:0000256" key="7">
    <source>
        <dbReference type="SAM" id="Phobius"/>
    </source>
</evidence>
<dbReference type="Pfam" id="PF00664">
    <property type="entry name" value="ABC_membrane"/>
    <property type="match status" value="1"/>
</dbReference>
<dbReference type="Gene3D" id="1.20.1560.10">
    <property type="entry name" value="ABC transporter type 1, transmembrane domain"/>
    <property type="match status" value="1"/>
</dbReference>
<dbReference type="GO" id="GO:0034040">
    <property type="term" value="F:ATPase-coupled lipid transmembrane transporter activity"/>
    <property type="evidence" value="ECO:0007669"/>
    <property type="project" value="TreeGrafter"/>
</dbReference>
<dbReference type="InterPro" id="IPR039421">
    <property type="entry name" value="Type_1_exporter"/>
</dbReference>
<protein>
    <submittedName>
        <fullName evidence="10">Multidrug transporter membrane component/ATP-binding component</fullName>
    </submittedName>
</protein>
<evidence type="ECO:0000256" key="3">
    <source>
        <dbReference type="ARBA" id="ARBA00022741"/>
    </source>
</evidence>
<dbReference type="GO" id="GO:1904680">
    <property type="term" value="F:peptide transmembrane transporter activity"/>
    <property type="evidence" value="ECO:0007669"/>
    <property type="project" value="InterPro"/>
</dbReference>
<dbReference type="PROSITE" id="PS00211">
    <property type="entry name" value="ABC_TRANSPORTER_1"/>
    <property type="match status" value="1"/>
</dbReference>
<dbReference type="CDD" id="cd03228">
    <property type="entry name" value="ABCC_MRP_Like"/>
    <property type="match status" value="1"/>
</dbReference>
<dbReference type="OrthoDB" id="9760776at2"/>
<dbReference type="AlphaFoldDB" id="A0A0F3IG29"/>
<dbReference type="PROSITE" id="PS50893">
    <property type="entry name" value="ABC_TRANSPORTER_2"/>
    <property type="match status" value="1"/>
</dbReference>
<evidence type="ECO:0000256" key="2">
    <source>
        <dbReference type="ARBA" id="ARBA00022692"/>
    </source>
</evidence>
<dbReference type="NCBIfam" id="TIGR01194">
    <property type="entry name" value="cyc_pep_trnsptr"/>
    <property type="match status" value="1"/>
</dbReference>
<feature type="domain" description="ABC transporter" evidence="8">
    <location>
        <begin position="325"/>
        <end position="537"/>
    </location>
</feature>
<dbReference type="EMBL" id="LAJX01000177">
    <property type="protein sequence ID" value="KJV05755.1"/>
    <property type="molecule type" value="Genomic_DNA"/>
</dbReference>
<feature type="transmembrane region" description="Helical" evidence="7">
    <location>
        <begin position="121"/>
        <end position="143"/>
    </location>
</feature>
<dbReference type="InterPro" id="IPR027417">
    <property type="entry name" value="P-loop_NTPase"/>
</dbReference>
<comment type="subcellular location">
    <subcellularLocation>
        <location evidence="1">Cell membrane</location>
        <topology evidence="1">Multi-pass membrane protein</topology>
    </subcellularLocation>
</comment>